<evidence type="ECO:0000313" key="2">
    <source>
        <dbReference type="EMBL" id="CAK0812102.1"/>
    </source>
</evidence>
<comment type="caution">
    <text evidence="2">The sequence shown here is derived from an EMBL/GenBank/DDBJ whole genome shotgun (WGS) entry which is preliminary data.</text>
</comment>
<dbReference type="EMBL" id="CAUYUJ010005058">
    <property type="protein sequence ID" value="CAK0812102.1"/>
    <property type="molecule type" value="Genomic_DNA"/>
</dbReference>
<evidence type="ECO:0000256" key="1">
    <source>
        <dbReference type="SAM" id="MobiDB-lite"/>
    </source>
</evidence>
<feature type="region of interest" description="Disordered" evidence="1">
    <location>
        <begin position="41"/>
        <end position="61"/>
    </location>
</feature>
<keyword evidence="3" id="KW-1185">Reference proteome</keyword>
<evidence type="ECO:0000313" key="3">
    <source>
        <dbReference type="Proteomes" id="UP001189429"/>
    </source>
</evidence>
<reference evidence="2" key="1">
    <citation type="submission" date="2023-10" db="EMBL/GenBank/DDBJ databases">
        <authorList>
            <person name="Chen Y."/>
            <person name="Shah S."/>
            <person name="Dougan E. K."/>
            <person name="Thang M."/>
            <person name="Chan C."/>
        </authorList>
    </citation>
    <scope>NUCLEOTIDE SEQUENCE [LARGE SCALE GENOMIC DNA]</scope>
</reference>
<dbReference type="Proteomes" id="UP001189429">
    <property type="component" value="Unassembled WGS sequence"/>
</dbReference>
<proteinExistence type="predicted"/>
<sequence>MLDENNAALMLGGHWWRAQGVAPDAQSEFVKVVKSKHRGSAFEDRVGDRRSSDDAAGPNMEDIGNRAEAIATHQEGGEVKEEADDARVLWIMIDEGGERHKVWRAVAREIDCHSFFDWPFEDQHSKMFAHGEENLSAWGTPTVVAGHPVVRERGTSQNRRTAIDMTTPR</sequence>
<protein>
    <submittedName>
        <fullName evidence="2">Uncharacterized protein</fullName>
    </submittedName>
</protein>
<organism evidence="2 3">
    <name type="scientific">Prorocentrum cordatum</name>
    <dbReference type="NCBI Taxonomy" id="2364126"/>
    <lineage>
        <taxon>Eukaryota</taxon>
        <taxon>Sar</taxon>
        <taxon>Alveolata</taxon>
        <taxon>Dinophyceae</taxon>
        <taxon>Prorocentrales</taxon>
        <taxon>Prorocentraceae</taxon>
        <taxon>Prorocentrum</taxon>
    </lineage>
</organism>
<accession>A0ABN9R096</accession>
<gene>
    <name evidence="2" type="ORF">PCOR1329_LOCUS16481</name>
</gene>
<name>A0ABN9R096_9DINO</name>
<feature type="compositionally biased region" description="Basic and acidic residues" evidence="1">
    <location>
        <begin position="41"/>
        <end position="53"/>
    </location>
</feature>